<dbReference type="AlphaFoldDB" id="A0A6P8XL74"/>
<sequence>MAEVQQVSIQCECHHRFGIIRMLTAPWALGRPCRRCRRMMERNVIVVPTSGAAVAVAPAPAWRSPCVVTTTTQTLPQPQPQVIAVPVQTAANVQMPSQQAYPATDPPRYELVPVK</sequence>
<proteinExistence type="predicted"/>
<keyword evidence="2" id="KW-1185">Reference proteome</keyword>
<dbReference type="Proteomes" id="UP000515160">
    <property type="component" value="Chromosome 2L"/>
</dbReference>
<dbReference type="RefSeq" id="XP_034099322.1">
    <property type="nucleotide sequence ID" value="XM_034243431.2"/>
</dbReference>
<evidence type="ECO:0000256" key="1">
    <source>
        <dbReference type="SAM" id="MobiDB-lite"/>
    </source>
</evidence>
<dbReference type="GeneID" id="117564586"/>
<name>A0A6P8XL74_DROAB</name>
<evidence type="ECO:0000313" key="3">
    <source>
        <dbReference type="RefSeq" id="XP_034099322.1"/>
    </source>
</evidence>
<protein>
    <submittedName>
        <fullName evidence="3">Uncharacterized protein LOC117564586</fullName>
    </submittedName>
</protein>
<feature type="region of interest" description="Disordered" evidence="1">
    <location>
        <begin position="96"/>
        <end position="115"/>
    </location>
</feature>
<evidence type="ECO:0000313" key="2">
    <source>
        <dbReference type="Proteomes" id="UP000515160"/>
    </source>
</evidence>
<dbReference type="OrthoDB" id="7855788at2759"/>
<organism evidence="2 3">
    <name type="scientific">Drosophila albomicans</name>
    <name type="common">Fruit fly</name>
    <dbReference type="NCBI Taxonomy" id="7291"/>
    <lineage>
        <taxon>Eukaryota</taxon>
        <taxon>Metazoa</taxon>
        <taxon>Ecdysozoa</taxon>
        <taxon>Arthropoda</taxon>
        <taxon>Hexapoda</taxon>
        <taxon>Insecta</taxon>
        <taxon>Pterygota</taxon>
        <taxon>Neoptera</taxon>
        <taxon>Endopterygota</taxon>
        <taxon>Diptera</taxon>
        <taxon>Brachycera</taxon>
        <taxon>Muscomorpha</taxon>
        <taxon>Ephydroidea</taxon>
        <taxon>Drosophilidae</taxon>
        <taxon>Drosophila</taxon>
    </lineage>
</organism>
<accession>A0A6P8XL74</accession>
<gene>
    <name evidence="3" type="primary">LOC117564586</name>
</gene>
<reference evidence="3" key="1">
    <citation type="submission" date="2025-08" db="UniProtKB">
        <authorList>
            <consortium name="RefSeq"/>
        </authorList>
    </citation>
    <scope>IDENTIFICATION</scope>
    <source>
        <strain evidence="3">15112-1751.03</strain>
        <tissue evidence="3">Whole Adult</tissue>
    </source>
</reference>